<proteinExistence type="predicted"/>
<dbReference type="EMBL" id="CAJVPA010000261">
    <property type="protein sequence ID" value="CAG8427107.1"/>
    <property type="molecule type" value="Genomic_DNA"/>
</dbReference>
<reference evidence="1" key="1">
    <citation type="submission" date="2021-07" db="EMBL/GenBank/DDBJ databases">
        <authorList>
            <person name="Branca A.L. A."/>
        </authorList>
    </citation>
    <scope>NUCLEOTIDE SEQUENCE</scope>
</reference>
<organism evidence="1 2">
    <name type="scientific">Penicillium salamii</name>
    <dbReference type="NCBI Taxonomy" id="1612424"/>
    <lineage>
        <taxon>Eukaryota</taxon>
        <taxon>Fungi</taxon>
        <taxon>Dikarya</taxon>
        <taxon>Ascomycota</taxon>
        <taxon>Pezizomycotina</taxon>
        <taxon>Eurotiomycetes</taxon>
        <taxon>Eurotiomycetidae</taxon>
        <taxon>Eurotiales</taxon>
        <taxon>Aspergillaceae</taxon>
        <taxon>Penicillium</taxon>
    </lineage>
</organism>
<name>A0A9W4JYQ8_9EURO</name>
<dbReference type="PANTHER" id="PTHR47425">
    <property type="entry name" value="FARB-RELATED"/>
    <property type="match status" value="1"/>
</dbReference>
<evidence type="ECO:0000313" key="2">
    <source>
        <dbReference type="Proteomes" id="UP001152646"/>
    </source>
</evidence>
<sequence>MKFKEKRSNTCSRPPLLVPAMHVHLLNCKSPDPLSRRLGLNKLELCMMVLEQLQHTHPSSSLFRGIFLEAIHHIFPSYVAQSTIPELATSEDSLQPNVMTDGLMAGFNIGEDAIDALMDEVSIFNFWESLNNMQS</sequence>
<dbReference type="PANTHER" id="PTHR47425:SF3">
    <property type="entry name" value="ZN(II)2CYS6 TRANSCRIPTION FACTOR (EUROFUNG)"/>
    <property type="match status" value="1"/>
</dbReference>
<evidence type="ECO:0000313" key="1">
    <source>
        <dbReference type="EMBL" id="CAG8427107.1"/>
    </source>
</evidence>
<dbReference type="AlphaFoldDB" id="A0A9W4JYQ8"/>
<dbReference type="InterPro" id="IPR052761">
    <property type="entry name" value="Fungal_Detox/Toxin_TFs"/>
</dbReference>
<gene>
    <name evidence="1" type="ORF">PSALAMII_LOCUS10886</name>
</gene>
<dbReference type="Proteomes" id="UP001152646">
    <property type="component" value="Unassembled WGS sequence"/>
</dbReference>
<dbReference type="OrthoDB" id="4161332at2759"/>
<comment type="caution">
    <text evidence="1">The sequence shown here is derived from an EMBL/GenBank/DDBJ whole genome shotgun (WGS) entry which is preliminary data.</text>
</comment>
<accession>A0A9W4JYQ8</accession>
<protein>
    <submittedName>
        <fullName evidence="1">Uncharacterized protein</fullName>
    </submittedName>
</protein>